<keyword evidence="7" id="KW-0732">Signal</keyword>
<evidence type="ECO:0000256" key="2">
    <source>
        <dbReference type="ARBA" id="ARBA00022617"/>
    </source>
</evidence>
<dbReference type="PANTHER" id="PTHR11961">
    <property type="entry name" value="CYTOCHROME C"/>
    <property type="match status" value="1"/>
</dbReference>
<dbReference type="Proteomes" id="UP000186216">
    <property type="component" value="Unassembled WGS sequence"/>
</dbReference>
<proteinExistence type="predicted"/>
<feature type="domain" description="Cytochrome c" evidence="8">
    <location>
        <begin position="53"/>
        <end position="141"/>
    </location>
</feature>
<evidence type="ECO:0000256" key="3">
    <source>
        <dbReference type="ARBA" id="ARBA00022723"/>
    </source>
</evidence>
<keyword evidence="5 6" id="KW-0408">Iron</keyword>
<evidence type="ECO:0000313" key="10">
    <source>
        <dbReference type="EMBL" id="WCR02886.1"/>
    </source>
</evidence>
<dbReference type="PROSITE" id="PS51007">
    <property type="entry name" value="CYTC"/>
    <property type="match status" value="2"/>
</dbReference>
<dbReference type="Gene3D" id="1.10.760.10">
    <property type="entry name" value="Cytochrome c-like domain"/>
    <property type="match status" value="2"/>
</dbReference>
<dbReference type="InterPro" id="IPR009056">
    <property type="entry name" value="Cyt_c-like_dom"/>
</dbReference>
<keyword evidence="3 6" id="KW-0479">Metal-binding</keyword>
<dbReference type="AlphaFoldDB" id="A0AA46A6U1"/>
<dbReference type="PRINTS" id="PR00604">
    <property type="entry name" value="CYTCHRMECIAB"/>
</dbReference>
<reference evidence="9 11" key="1">
    <citation type="submission" date="2017-01" db="EMBL/GenBank/DDBJ databases">
        <authorList>
            <person name="Varghese N."/>
            <person name="Submissions S."/>
        </authorList>
    </citation>
    <scope>NUCLEOTIDE SEQUENCE [LARGE SCALE GENOMIC DNA]</scope>
    <source>
        <strain evidence="9 11">DSM 18447</strain>
    </source>
</reference>
<evidence type="ECO:0000256" key="5">
    <source>
        <dbReference type="ARBA" id="ARBA00023004"/>
    </source>
</evidence>
<evidence type="ECO:0000256" key="1">
    <source>
        <dbReference type="ARBA" id="ARBA00022448"/>
    </source>
</evidence>
<dbReference type="EMBL" id="CP067140">
    <property type="protein sequence ID" value="WCR02886.1"/>
    <property type="molecule type" value="Genomic_DNA"/>
</dbReference>
<keyword evidence="1" id="KW-0813">Transport</keyword>
<dbReference type="InterPro" id="IPR002327">
    <property type="entry name" value="Cyt_c_1A/1B"/>
</dbReference>
<keyword evidence="4" id="KW-0249">Electron transport</keyword>
<dbReference type="SUPFAM" id="SSF46626">
    <property type="entry name" value="Cytochrome c"/>
    <property type="match status" value="2"/>
</dbReference>
<feature type="signal peptide" evidence="7">
    <location>
        <begin position="1"/>
        <end position="20"/>
    </location>
</feature>
<accession>A0AA46A6U1</accession>
<keyword evidence="12" id="KW-1185">Reference proteome</keyword>
<evidence type="ECO:0000313" key="12">
    <source>
        <dbReference type="Proteomes" id="UP001215549"/>
    </source>
</evidence>
<evidence type="ECO:0000256" key="4">
    <source>
        <dbReference type="ARBA" id="ARBA00022982"/>
    </source>
</evidence>
<dbReference type="Proteomes" id="UP001215549">
    <property type="component" value="Chromosome"/>
</dbReference>
<feature type="domain" description="Cytochrome c" evidence="8">
    <location>
        <begin position="228"/>
        <end position="328"/>
    </location>
</feature>
<evidence type="ECO:0000313" key="11">
    <source>
        <dbReference type="Proteomes" id="UP000186216"/>
    </source>
</evidence>
<reference evidence="10 12" key="2">
    <citation type="submission" date="2021-01" db="EMBL/GenBank/DDBJ databases">
        <title>Biogeographic distribution of Paracoccus.</title>
        <authorList>
            <person name="Hollensteiner J."/>
            <person name="Leineberger J."/>
            <person name="Brinkhoff T."/>
            <person name="Daniel R."/>
        </authorList>
    </citation>
    <scope>NUCLEOTIDE SEQUENCE [LARGE SCALE GENOMIC DNA]</scope>
    <source>
        <strain evidence="10 12">DSM 18447</strain>
    </source>
</reference>
<dbReference type="EMBL" id="FTOU01000013">
    <property type="protein sequence ID" value="SIT03354.1"/>
    <property type="molecule type" value="Genomic_DNA"/>
</dbReference>
<dbReference type="GO" id="GO:0009055">
    <property type="term" value="F:electron transfer activity"/>
    <property type="evidence" value="ECO:0007669"/>
    <property type="project" value="InterPro"/>
</dbReference>
<dbReference type="GO" id="GO:0046872">
    <property type="term" value="F:metal ion binding"/>
    <property type="evidence" value="ECO:0007669"/>
    <property type="project" value="UniProtKB-KW"/>
</dbReference>
<evidence type="ECO:0000256" key="6">
    <source>
        <dbReference type="PROSITE-ProRule" id="PRU00433"/>
    </source>
</evidence>
<dbReference type="Pfam" id="PF00034">
    <property type="entry name" value="Cytochrom_C"/>
    <property type="match status" value="2"/>
</dbReference>
<feature type="chain" id="PRO_5041215002" evidence="7">
    <location>
        <begin position="21"/>
        <end position="328"/>
    </location>
</feature>
<dbReference type="InterPro" id="IPR036909">
    <property type="entry name" value="Cyt_c-like_dom_sf"/>
</dbReference>
<evidence type="ECO:0000313" key="9">
    <source>
        <dbReference type="EMBL" id="SIT03354.1"/>
    </source>
</evidence>
<evidence type="ECO:0000256" key="7">
    <source>
        <dbReference type="SAM" id="SignalP"/>
    </source>
</evidence>
<gene>
    <name evidence="10" type="ORF">JHX88_19060</name>
    <name evidence="9" type="ORF">SAMN05421772_11348</name>
</gene>
<protein>
    <submittedName>
        <fullName evidence="10">C-type cytochrome</fullName>
    </submittedName>
    <submittedName>
        <fullName evidence="9">Sulfur dehydrogenase subunit SoxD</fullName>
    </submittedName>
</protein>
<dbReference type="RefSeq" id="WP_141225889.1">
    <property type="nucleotide sequence ID" value="NZ_CP067140.1"/>
</dbReference>
<organism evidence="9 11">
    <name type="scientific">Paracoccus saliphilus</name>
    <dbReference type="NCBI Taxonomy" id="405559"/>
    <lineage>
        <taxon>Bacteria</taxon>
        <taxon>Pseudomonadati</taxon>
        <taxon>Pseudomonadota</taxon>
        <taxon>Alphaproteobacteria</taxon>
        <taxon>Rhodobacterales</taxon>
        <taxon>Paracoccaceae</taxon>
        <taxon>Paracoccus</taxon>
    </lineage>
</organism>
<dbReference type="GO" id="GO:0020037">
    <property type="term" value="F:heme binding"/>
    <property type="evidence" value="ECO:0007669"/>
    <property type="project" value="InterPro"/>
</dbReference>
<sequence>MSKCLDAILLSALLATPVLADPLGLGRDALPEEIAAWDVDVMPDGTGLPEGSGDVMTGEEVFLEKCAACHGDFAEGLGNWPPLAGGEDTLDRKDPVKTVGSYWPHLSTVWDYVNRSMPFGQAQLLTPDETYAITAYILYSNYLVEEDFVLSRENFSEIAMPNAEGFIIDDRSDAEYPLFTVEACMQDCKESVEITMHASVIDVTPGEAADEEEASPASNEEEPAVDPELVAAGEKQFNKCKACHMVGEDAQNRVGPVLNGIIGRAAGAVDDYTYSSAMAEAEIIWDDEELRAFLGDPKGFLPGNKMSFPGLKASEDIDAIIAYLRAHP</sequence>
<name>A0AA46A6U1_9RHOB</name>
<keyword evidence="2 6" id="KW-0349">Heme</keyword>
<evidence type="ECO:0000259" key="8">
    <source>
        <dbReference type="PROSITE" id="PS51007"/>
    </source>
</evidence>